<dbReference type="FunFam" id="3.80.10.10:FF:000678">
    <property type="entry name" value="Predicted protein"/>
    <property type="match status" value="1"/>
</dbReference>
<dbReference type="FunFam" id="3.80.10.10:FF:000378">
    <property type="entry name" value="Leucine-rich repeat family protein"/>
    <property type="match status" value="1"/>
</dbReference>
<protein>
    <submittedName>
        <fullName evidence="1">OSJNBa0014K14.7 protein</fullName>
    </submittedName>
</protein>
<dbReference type="AlphaFoldDB" id="Q7XQW8"/>
<dbReference type="Pfam" id="PF13855">
    <property type="entry name" value="LRR_8"/>
    <property type="match status" value="2"/>
</dbReference>
<accession>Q7XQW8</accession>
<dbReference type="PANTHER" id="PTHR13318">
    <property type="entry name" value="PARTNER OF PAIRED, ISOFORM B-RELATED"/>
    <property type="match status" value="1"/>
</dbReference>
<dbReference type="SMART" id="SM00367">
    <property type="entry name" value="LRR_CC"/>
    <property type="match status" value="6"/>
</dbReference>
<dbReference type="FunFam" id="3.80.10.10:FF:000399">
    <property type="entry name" value="F-box/LRR-repeat protein 14"/>
    <property type="match status" value="1"/>
</dbReference>
<organism evidence="1">
    <name type="scientific">Oryza sativa subsp. japonica</name>
    <name type="common">Rice</name>
    <dbReference type="NCBI Taxonomy" id="39947"/>
    <lineage>
        <taxon>Eukaryota</taxon>
        <taxon>Viridiplantae</taxon>
        <taxon>Streptophyta</taxon>
        <taxon>Embryophyta</taxon>
        <taxon>Tracheophyta</taxon>
        <taxon>Spermatophyta</taxon>
        <taxon>Magnoliopsida</taxon>
        <taxon>Liliopsida</taxon>
        <taxon>Poales</taxon>
        <taxon>Poaceae</taxon>
        <taxon>BOP clade</taxon>
        <taxon>Oryzoideae</taxon>
        <taxon>Oryzeae</taxon>
        <taxon>Oryzinae</taxon>
        <taxon>Oryza</taxon>
        <taxon>Oryza sativa</taxon>
    </lineage>
</organism>
<name>Q7XQW8_ORYSJ</name>
<dbReference type="SUPFAM" id="SSF52047">
    <property type="entry name" value="RNI-like"/>
    <property type="match status" value="2"/>
</dbReference>
<dbReference type="InterPro" id="IPR001611">
    <property type="entry name" value="Leu-rich_rpt"/>
</dbReference>
<reference evidence="1" key="1">
    <citation type="journal article" date="2002" name="Nature">
        <title>Sequence and analysis of rice chromosome 4.</title>
        <authorList>
            <person name="Feng Q."/>
            <person name="Zhang Y."/>
            <person name="Hao P."/>
            <person name="Wang S."/>
            <person name="Fu G."/>
            <person name="Huang Y."/>
            <person name="Li Y."/>
            <person name="Zhu J."/>
            <person name="Liu Y."/>
            <person name="Hu X."/>
            <person name="Jia P."/>
            <person name="Zhang Y."/>
            <person name="Zhao Q."/>
            <person name="Ying K."/>
            <person name="Yu S."/>
            <person name="Tang Y."/>
            <person name="Weng Q."/>
            <person name="Zhang L."/>
            <person name="Lu Y."/>
            <person name="Mu J."/>
            <person name="Lu Y."/>
            <person name="Zhang L.S."/>
            <person name="Yu Z."/>
            <person name="Fan D."/>
            <person name="Liu X."/>
            <person name="Lu T."/>
            <person name="Li C."/>
            <person name="Wu Y."/>
            <person name="Sun T."/>
            <person name="Lei H."/>
            <person name="Li T."/>
            <person name="Hu H."/>
            <person name="Guan J."/>
            <person name="Wu M."/>
            <person name="Zhang R."/>
            <person name="Zhou B."/>
            <person name="Chen Z."/>
            <person name="Chen L."/>
            <person name="Jin Z."/>
            <person name="Wang R."/>
            <person name="Yin H."/>
            <person name="Cai Z."/>
            <person name="Ren S."/>
            <person name="Lv G."/>
            <person name="Gu W."/>
            <person name="Zhu G."/>
            <person name="Tu Y."/>
            <person name="Jia J."/>
            <person name="Zhang Y."/>
            <person name="Chen J."/>
            <person name="Kang H."/>
            <person name="Chen X."/>
            <person name="Shao C."/>
            <person name="Sun Y."/>
            <person name="Hu Q."/>
            <person name="Zhang X."/>
            <person name="Zhang W."/>
            <person name="Wang L."/>
            <person name="Ding C."/>
            <person name="Sheng H."/>
            <person name="Gu J."/>
            <person name="Chen S."/>
            <person name="Ni L."/>
            <person name="Zhu F."/>
            <person name="Chen W."/>
            <person name="Lan L."/>
            <person name="Lai Y."/>
            <person name="Cheng Z."/>
            <person name="Gu M."/>
            <person name="Jiang J."/>
            <person name="Li J."/>
            <person name="Hong G."/>
            <person name="Xue Y."/>
            <person name="Han B."/>
        </authorList>
    </citation>
    <scope>NUCLEOTIDE SEQUENCE</scope>
</reference>
<gene>
    <name evidence="1" type="ORF">OSJNBa0014K14.7</name>
</gene>
<dbReference type="FunFam" id="3.80.10.10:FF:000277">
    <property type="entry name" value="Leucine-rich repeat family protein"/>
    <property type="match status" value="1"/>
</dbReference>
<dbReference type="InterPro" id="IPR006553">
    <property type="entry name" value="Leu-rich_rpt_Cys-con_subtyp"/>
</dbReference>
<dbReference type="Gene3D" id="3.80.10.10">
    <property type="entry name" value="Ribonuclease Inhibitor"/>
    <property type="match status" value="4"/>
</dbReference>
<sequence length="557" mass="61165">MGSACSRKRGQLLVDEEDLYSARFSKSSSFKWLLHTLPRSGSDVHRKVQGPVPVRCPSLMELCVAKVREDIGKYSDFSLLPRDLSQQVFNELVEWNILTEELLGAFRDCALQDICLADYPGVRDAWMEVAASQGQSLLSVDISCSDVTDGGLNQLKDCINLQSLSCNYCDQISEHGLKTLSGLSNVTSLSFKKCSAVTAEGAKAFANMVNLGSLDLERCPKIHGGLVHLKGLRKLEKLNLRYCNGITDSDMKHLSDLTNLRELQLSCCKISDLGVSYLRGLSKLAHLNLEGCAVTAACLEVISGLASLVLLNLSRCGVYDEGCEHLEGLVKLKVLNLGFNYITDACLVHLKELINLECLNLDSCKIGDEGLAHLKVFHKTLKAENHTISLMQTSETKKLGTFRHRSWEQWTSSSLWMVFLSSQGLTGLTHLDLFGARITDAGTNCLKYFKNLQSLEVCGGLITDAGVKNIKDLKALTLLNLSQNGNLTDKSLELISRLTALVSLNVSNSRVSNSGLHHLKPLQNLRSLSLESCKVTAIEIKKLQLAALPNLVSVRPE</sequence>
<proteinExistence type="predicted"/>
<dbReference type="Pfam" id="PF13516">
    <property type="entry name" value="LRR_6"/>
    <property type="match status" value="2"/>
</dbReference>
<dbReference type="InterPro" id="IPR032675">
    <property type="entry name" value="LRR_dom_sf"/>
</dbReference>
<dbReference type="EMBL" id="AL606604">
    <property type="protein sequence ID" value="CAE02935.3"/>
    <property type="molecule type" value="Genomic_DNA"/>
</dbReference>
<evidence type="ECO:0000313" key="1">
    <source>
        <dbReference type="EMBL" id="CAE02935.3"/>
    </source>
</evidence>